<dbReference type="OrthoDB" id="3525185at2759"/>
<dbReference type="EMBL" id="NKHU02000144">
    <property type="protein sequence ID" value="RHZ51800.1"/>
    <property type="molecule type" value="Genomic_DNA"/>
</dbReference>
<protein>
    <recommendedName>
        <fullName evidence="3">Zn(2)-C6 fungal-type domain-containing protein</fullName>
    </recommendedName>
</protein>
<sequence length="468" mass="52776">MRYEAKPYCDRCKKGGFHCDGYVSHVEFIDVTTRLTRGRSAERDQSLVTSVPKAEAARDVGDSICINPQWDEQHICVSHLVNRLFTWHTDDTSPYSASWVTVLLHPEDPTGLSMTSLRALATTYFGKVHSHPDLVRKGAGLYSQALQSLRVQLQCPDRVLESDLLVAVICLATLESVALTQSSAWLQHYQGLARITQLRRPHRHQSGVGAALLPTLRSCIAIGYVVERKRCFLEDPAWKSIPWAGRLDSKTRIDYLHDVFCDIPGLLEDLDRVIAWDPDIPGRDDFLFQVRQSALSTLEILYSWRCKWQEDNPNTAFFISSSNSGSDGLPPSPFQTVIWFTDPYRANELIVYDSVLLIVLKAAEGLGLNLGESRPCMTNSGDLLLPIQSNRKEIAVEVCRTVDYHLHCLQRSSGAFMLLFPLSIAYRNLEPDSDEAKWMEKVMAVTADIHGFEIGRRENMPQPRNVSD</sequence>
<dbReference type="AlphaFoldDB" id="A0A397GUR0"/>
<evidence type="ECO:0000313" key="1">
    <source>
        <dbReference type="EMBL" id="RHZ51800.1"/>
    </source>
</evidence>
<evidence type="ECO:0000313" key="2">
    <source>
        <dbReference type="Proteomes" id="UP000215305"/>
    </source>
</evidence>
<gene>
    <name evidence="1" type="ORF">CDV56_105355</name>
</gene>
<dbReference type="PANTHER" id="PTHR38111:SF2">
    <property type="entry name" value="FINGER DOMAIN PROTEIN, PUTATIVE (AFU_ORTHOLOGUE AFUA_1G01560)-RELATED"/>
    <property type="match status" value="1"/>
</dbReference>
<name>A0A397GUR0_ASPTH</name>
<dbReference type="PANTHER" id="PTHR38111">
    <property type="entry name" value="ZN(2)-C6 FUNGAL-TYPE DOMAIN-CONTAINING PROTEIN-RELATED"/>
    <property type="match status" value="1"/>
</dbReference>
<dbReference type="GeneID" id="38127329"/>
<organism evidence="1 2">
    <name type="scientific">Aspergillus thermomutatus</name>
    <name type="common">Neosartorya pseudofischeri</name>
    <dbReference type="NCBI Taxonomy" id="41047"/>
    <lineage>
        <taxon>Eukaryota</taxon>
        <taxon>Fungi</taxon>
        <taxon>Dikarya</taxon>
        <taxon>Ascomycota</taxon>
        <taxon>Pezizomycotina</taxon>
        <taxon>Eurotiomycetes</taxon>
        <taxon>Eurotiomycetidae</taxon>
        <taxon>Eurotiales</taxon>
        <taxon>Aspergillaceae</taxon>
        <taxon>Aspergillus</taxon>
        <taxon>Aspergillus subgen. Fumigati</taxon>
    </lineage>
</organism>
<proteinExistence type="predicted"/>
<reference evidence="1" key="1">
    <citation type="submission" date="2018-08" db="EMBL/GenBank/DDBJ databases">
        <title>Draft genome sequence of azole-resistant Aspergillus thermomutatus (Neosartorya pseudofischeri) strain HMR AF 39, isolated from a human nasal aspirate.</title>
        <authorList>
            <person name="Parent-Michaud M."/>
            <person name="Dufresne P.J."/>
            <person name="Fournier E."/>
            <person name="Martineau C."/>
            <person name="Moreira S."/>
            <person name="Perkins V."/>
            <person name="De Repentigny L."/>
            <person name="Dufresne S.F."/>
        </authorList>
    </citation>
    <scope>NUCLEOTIDE SEQUENCE [LARGE SCALE GENOMIC DNA]</scope>
    <source>
        <strain evidence="1">HMR AF 39</strain>
    </source>
</reference>
<dbReference type="VEuPathDB" id="FungiDB:CDV56_105355"/>
<keyword evidence="2" id="KW-1185">Reference proteome</keyword>
<dbReference type="RefSeq" id="XP_026613077.1">
    <property type="nucleotide sequence ID" value="XM_026758974.1"/>
</dbReference>
<comment type="caution">
    <text evidence="1">The sequence shown here is derived from an EMBL/GenBank/DDBJ whole genome shotgun (WGS) entry which is preliminary data.</text>
</comment>
<dbReference type="Proteomes" id="UP000215305">
    <property type="component" value="Unassembled WGS sequence"/>
</dbReference>
<dbReference type="STRING" id="41047.A0A397GUR0"/>
<dbReference type="InterPro" id="IPR053178">
    <property type="entry name" value="Osmoadaptation_assoc"/>
</dbReference>
<evidence type="ECO:0008006" key="3">
    <source>
        <dbReference type="Google" id="ProtNLM"/>
    </source>
</evidence>
<accession>A0A397GUR0</accession>